<accession>A0A6J4T9T6</accession>
<reference evidence="2" key="1">
    <citation type="submission" date="2020-02" db="EMBL/GenBank/DDBJ databases">
        <authorList>
            <person name="Meier V. D."/>
        </authorList>
    </citation>
    <scope>NUCLEOTIDE SEQUENCE</scope>
    <source>
        <strain evidence="2">AVDCRST_MAG62</strain>
    </source>
</reference>
<proteinExistence type="predicted"/>
<evidence type="ECO:0000313" key="2">
    <source>
        <dbReference type="EMBL" id="CAA9517285.1"/>
    </source>
</evidence>
<feature type="non-terminal residue" evidence="2">
    <location>
        <position position="173"/>
    </location>
</feature>
<sequence length="173" mass="18954">APPDPRRRPLPGAVQSRPCRSARRGEGARFPHHRRAGRQAFPPALGRAVEERARRALLLPQGLHPGLHAGGQGVQRRHAGVPQGRRPSGRHERGRSAHAQEVQRRGLPRRVSGRDRLAGADQGLRRHAAAVRHEQSHQLRHRAGRAGDLFPLRPRLEGARRQDAGGSASAEAL</sequence>
<feature type="compositionally biased region" description="Low complexity" evidence="1">
    <location>
        <begin position="56"/>
        <end position="67"/>
    </location>
</feature>
<dbReference type="AlphaFoldDB" id="A0A6J4T9T6"/>
<name>A0A6J4T9T6_9SPHN</name>
<feature type="non-terminal residue" evidence="2">
    <location>
        <position position="1"/>
    </location>
</feature>
<organism evidence="2">
    <name type="scientific">uncultured Sphingomonas sp</name>
    <dbReference type="NCBI Taxonomy" id="158754"/>
    <lineage>
        <taxon>Bacteria</taxon>
        <taxon>Pseudomonadati</taxon>
        <taxon>Pseudomonadota</taxon>
        <taxon>Alphaproteobacteria</taxon>
        <taxon>Sphingomonadales</taxon>
        <taxon>Sphingomonadaceae</taxon>
        <taxon>Sphingomonas</taxon>
        <taxon>environmental samples</taxon>
    </lineage>
</organism>
<feature type="compositionally biased region" description="Basic and acidic residues" evidence="1">
    <location>
        <begin position="154"/>
        <end position="163"/>
    </location>
</feature>
<dbReference type="EMBL" id="CADCWB010000112">
    <property type="protein sequence ID" value="CAA9517285.1"/>
    <property type="molecule type" value="Genomic_DNA"/>
</dbReference>
<evidence type="ECO:0000256" key="1">
    <source>
        <dbReference type="SAM" id="MobiDB-lite"/>
    </source>
</evidence>
<gene>
    <name evidence="2" type="ORF">AVDCRST_MAG62-894</name>
</gene>
<protein>
    <submittedName>
        <fullName evidence="2">Alkyl hydroperoxide reductase subunit C-like protein</fullName>
    </submittedName>
</protein>
<feature type="region of interest" description="Disordered" evidence="1">
    <location>
        <begin position="1"/>
        <end position="173"/>
    </location>
</feature>